<reference evidence="2 3" key="1">
    <citation type="submission" date="2024-04" db="EMBL/GenBank/DDBJ databases">
        <title>Phyllosticta paracitricarpa is synonymous to the EU quarantine fungus P. citricarpa based on phylogenomic analyses.</title>
        <authorList>
            <consortium name="Lawrence Berkeley National Laboratory"/>
            <person name="Van Ingen-Buijs V.A."/>
            <person name="Van Westerhoven A.C."/>
            <person name="Haridas S."/>
            <person name="Skiadas P."/>
            <person name="Martin F."/>
            <person name="Groenewald J.Z."/>
            <person name="Crous P.W."/>
            <person name="Seidl M.F."/>
        </authorList>
    </citation>
    <scope>NUCLEOTIDE SEQUENCE [LARGE SCALE GENOMIC DNA]</scope>
    <source>
        <strain evidence="2 3">CBS 122670</strain>
    </source>
</reference>
<dbReference type="Proteomes" id="UP001365128">
    <property type="component" value="Unassembled WGS sequence"/>
</dbReference>
<protein>
    <submittedName>
        <fullName evidence="2">Uncharacterized protein</fullName>
    </submittedName>
</protein>
<feature type="region of interest" description="Disordered" evidence="1">
    <location>
        <begin position="164"/>
        <end position="183"/>
    </location>
</feature>
<sequence>MRLTELGRRAALASVLGSVPTSHLEDLQASSTTSICFGLPPPPFGTDNNISRILKLPLIRQNISKFAIPADAPSASVKDVSVSAKSLAPDSFAFRHKARERRAQACLAPLDHPVPCPCPTAPAELAGPSNAVTAGAPHPPAAAAAAVAVLLSLDSYPSPRAHAVLSPTRHPSTSARRRAGRAPPLLSRRRRNFRLHIIASASLAIVPFPSPSYSPDGDWTSGYA</sequence>
<comment type="caution">
    <text evidence="2">The sequence shown here is derived from an EMBL/GenBank/DDBJ whole genome shotgun (WGS) entry which is preliminary data.</text>
</comment>
<proteinExistence type="predicted"/>
<gene>
    <name evidence="2" type="ORF">IWX46DRAFT_579639</name>
</gene>
<evidence type="ECO:0000313" key="3">
    <source>
        <dbReference type="Proteomes" id="UP001365128"/>
    </source>
</evidence>
<keyword evidence="3" id="KW-1185">Reference proteome</keyword>
<organism evidence="2 3">
    <name type="scientific">Phyllosticta citricarpa</name>
    <dbReference type="NCBI Taxonomy" id="55181"/>
    <lineage>
        <taxon>Eukaryota</taxon>
        <taxon>Fungi</taxon>
        <taxon>Dikarya</taxon>
        <taxon>Ascomycota</taxon>
        <taxon>Pezizomycotina</taxon>
        <taxon>Dothideomycetes</taxon>
        <taxon>Dothideomycetes incertae sedis</taxon>
        <taxon>Botryosphaeriales</taxon>
        <taxon>Phyllostictaceae</taxon>
        <taxon>Phyllosticta</taxon>
    </lineage>
</organism>
<evidence type="ECO:0000313" key="2">
    <source>
        <dbReference type="EMBL" id="KAK7549330.1"/>
    </source>
</evidence>
<dbReference type="EMBL" id="JBBPDW010000009">
    <property type="protein sequence ID" value="KAK7549330.1"/>
    <property type="molecule type" value="Genomic_DNA"/>
</dbReference>
<accession>A0ABR1MH55</accession>
<evidence type="ECO:0000256" key="1">
    <source>
        <dbReference type="SAM" id="MobiDB-lite"/>
    </source>
</evidence>
<name>A0ABR1MH55_9PEZI</name>